<reference evidence="1 2" key="1">
    <citation type="journal article" date="2013" name="PLoS Genet.">
        <title>Genomic mechanisms accounting for the adaptation to parasitism in nematode-trapping fungi.</title>
        <authorList>
            <person name="Meerupati T."/>
            <person name="Andersson K.M."/>
            <person name="Friman E."/>
            <person name="Kumar D."/>
            <person name="Tunlid A."/>
            <person name="Ahren D."/>
        </authorList>
    </citation>
    <scope>NUCLEOTIDE SEQUENCE [LARGE SCALE GENOMIC DNA]</scope>
    <source>
        <strain evidence="1 2">CBS 200.50</strain>
    </source>
</reference>
<sequence>MGFSGDLNHTFNVGTLPKGLEFRVIKIEITTNSTFLNEFRGNGDHPTNRHNTCLNRKGGEFAPHDQGGESNSCFLNVDIPPYSEVDQNEDRCC</sequence>
<keyword evidence="2" id="KW-1185">Reference proteome</keyword>
<reference evidence="2" key="2">
    <citation type="submission" date="2013-04" db="EMBL/GenBank/DDBJ databases">
        <title>Genomic mechanisms accounting for the adaptation to parasitism in nematode-trapping fungi.</title>
        <authorList>
            <person name="Ahren D.G."/>
        </authorList>
    </citation>
    <scope>NUCLEOTIDE SEQUENCE [LARGE SCALE GENOMIC DNA]</scope>
    <source>
        <strain evidence="2">CBS 200.50</strain>
    </source>
</reference>
<gene>
    <name evidence="1" type="ORF">H072_11013</name>
</gene>
<evidence type="ECO:0000313" key="1">
    <source>
        <dbReference type="EMBL" id="EPS35583.1"/>
    </source>
</evidence>
<dbReference type="EMBL" id="AQGS01001108">
    <property type="protein sequence ID" value="EPS35583.1"/>
    <property type="molecule type" value="Genomic_DNA"/>
</dbReference>
<protein>
    <submittedName>
        <fullName evidence="1">Uncharacterized protein</fullName>
    </submittedName>
</protein>
<proteinExistence type="predicted"/>
<name>S8B934_DACHA</name>
<evidence type="ECO:0000313" key="2">
    <source>
        <dbReference type="Proteomes" id="UP000015100"/>
    </source>
</evidence>
<organism evidence="1 2">
    <name type="scientific">Dactylellina haptotyla (strain CBS 200.50)</name>
    <name type="common">Nematode-trapping fungus</name>
    <name type="synonym">Monacrosporium haptotylum</name>
    <dbReference type="NCBI Taxonomy" id="1284197"/>
    <lineage>
        <taxon>Eukaryota</taxon>
        <taxon>Fungi</taxon>
        <taxon>Dikarya</taxon>
        <taxon>Ascomycota</taxon>
        <taxon>Pezizomycotina</taxon>
        <taxon>Orbiliomycetes</taxon>
        <taxon>Orbiliales</taxon>
        <taxon>Orbiliaceae</taxon>
        <taxon>Dactylellina</taxon>
    </lineage>
</organism>
<comment type="caution">
    <text evidence="1">The sequence shown here is derived from an EMBL/GenBank/DDBJ whole genome shotgun (WGS) entry which is preliminary data.</text>
</comment>
<dbReference type="HOGENOM" id="CLU_2399627_0_0_1"/>
<dbReference type="AlphaFoldDB" id="S8B934"/>
<accession>S8B934</accession>
<dbReference type="Proteomes" id="UP000015100">
    <property type="component" value="Unassembled WGS sequence"/>
</dbReference>